<dbReference type="OMA" id="KMTTLCN"/>
<feature type="region of interest" description="Disordered" evidence="1">
    <location>
        <begin position="148"/>
        <end position="176"/>
    </location>
</feature>
<gene>
    <name evidence="3" type="ORF">PKNOH_S08472800</name>
</gene>
<comment type="caution">
    <text evidence="3">The sequence shown here is derived from an EMBL/GenBank/DDBJ whole genome shotgun (WGS) entry which is preliminary data.</text>
</comment>
<feature type="region of interest" description="Disordered" evidence="1">
    <location>
        <begin position="262"/>
        <end position="291"/>
    </location>
</feature>
<keyword evidence="2" id="KW-0472">Membrane</keyword>
<dbReference type="OrthoDB" id="386518at2759"/>
<name>A0A1Y3DQ50_PLAKN</name>
<feature type="compositionally biased region" description="Acidic residues" evidence="1">
    <location>
        <begin position="358"/>
        <end position="386"/>
    </location>
</feature>
<feature type="compositionally biased region" description="Basic and acidic residues" evidence="1">
    <location>
        <begin position="154"/>
        <end position="176"/>
    </location>
</feature>
<feature type="compositionally biased region" description="Low complexity" evidence="1">
    <location>
        <begin position="387"/>
        <end position="407"/>
    </location>
</feature>
<dbReference type="VEuPathDB" id="PlasmoDB:PKA1H_130006200"/>
<reference evidence="3 4" key="1">
    <citation type="submission" date="2017-05" db="EMBL/GenBank/DDBJ databases">
        <title>PacBio assembly of a Plasmodium knowlesi genome sequence with Hi-C correction and manual annotation of the SICAvar gene family.</title>
        <authorList>
            <person name="Lapp S.A."/>
            <person name="Geraldo J.A."/>
            <person name="Chien J.-T."/>
            <person name="Ay F."/>
            <person name="Pakala S.B."/>
            <person name="Batugedara G."/>
            <person name="Humphrey J.C."/>
            <person name="Debarry J.D."/>
            <person name="Le Roch K.G."/>
            <person name="Galinski M.R."/>
            <person name="Kissinger J.C."/>
        </authorList>
    </citation>
    <scope>NUCLEOTIDE SEQUENCE [LARGE SCALE GENOMIC DNA]</scope>
    <source>
        <strain evidence="4">Malayan Strain Pk1 (A+)</strain>
    </source>
</reference>
<keyword evidence="2" id="KW-0812">Transmembrane</keyword>
<organism evidence="3 4">
    <name type="scientific">Plasmodium knowlesi</name>
    <dbReference type="NCBI Taxonomy" id="5850"/>
    <lineage>
        <taxon>Eukaryota</taxon>
        <taxon>Sar</taxon>
        <taxon>Alveolata</taxon>
        <taxon>Apicomplexa</taxon>
        <taxon>Aconoidasida</taxon>
        <taxon>Haemosporida</taxon>
        <taxon>Plasmodiidae</taxon>
        <taxon>Plasmodium</taxon>
        <taxon>Plasmodium (Plasmodium)</taxon>
    </lineage>
</organism>
<keyword evidence="2" id="KW-1133">Transmembrane helix</keyword>
<sequence>MRMATLWNIAIFTVLLSNVMHIFFVNFERTKERENSPVSTLWTFFKNSENKYRRKILTEKEEDTNDDFLTDFIVHNNVSFSDCFLSLVDTGILEDIDVKEKEKTESINIQKDTDKKEEKEEKEEKMEKKTRRYRACCKLLGKQCNRHNRKRKNRLTEEKTEDTTVEQGEKEVEETPEKEINMGYLNATSSNYYKSKLRMYGYKGPIESEENNENTERPLFVPKVPKRKYGNIYLTKFDKELAKQKNNKLMEIYSYKKKSSINEGINKDQDPGVSNISSYNKELGKKKPSMETNVACNKRKLVLHDDSILSEVKSERNIYDYDSEEDTSNTDSDSSDNSVSSHDLWEENKKKKIKYSDTETEAETEAETETETEVETETATETETETCSETGTCSETETCSETDTASEALEQEELYNSTYM</sequence>
<dbReference type="Proteomes" id="UP000195012">
    <property type="component" value="Unassembled WGS sequence"/>
</dbReference>
<dbReference type="EMBL" id="NETL01000022">
    <property type="protein sequence ID" value="OTN66734.1"/>
    <property type="molecule type" value="Genomic_DNA"/>
</dbReference>
<feature type="compositionally biased region" description="Low complexity" evidence="1">
    <location>
        <begin position="329"/>
        <end position="341"/>
    </location>
</feature>
<evidence type="ECO:0000256" key="1">
    <source>
        <dbReference type="SAM" id="MobiDB-lite"/>
    </source>
</evidence>
<dbReference type="VEuPathDB" id="PlasmoDB:PKNOH_S08472800"/>
<feature type="region of interest" description="Disordered" evidence="1">
    <location>
        <begin position="319"/>
        <end position="420"/>
    </location>
</feature>
<evidence type="ECO:0000313" key="3">
    <source>
        <dbReference type="EMBL" id="OTN66734.1"/>
    </source>
</evidence>
<proteinExistence type="predicted"/>
<feature type="compositionally biased region" description="Basic and acidic residues" evidence="1">
    <location>
        <begin position="343"/>
        <end position="357"/>
    </location>
</feature>
<accession>A0A1Y3DQ50</accession>
<dbReference type="AlphaFoldDB" id="A0A1Y3DQ50"/>
<evidence type="ECO:0000256" key="2">
    <source>
        <dbReference type="SAM" id="Phobius"/>
    </source>
</evidence>
<protein>
    <submittedName>
        <fullName evidence="3">Uncharacterized protein</fullName>
    </submittedName>
</protein>
<dbReference type="VEuPathDB" id="PlasmoDB:PKNH_1301300"/>
<evidence type="ECO:0000313" key="4">
    <source>
        <dbReference type="Proteomes" id="UP000195012"/>
    </source>
</evidence>
<feature type="transmembrane region" description="Helical" evidence="2">
    <location>
        <begin position="6"/>
        <end position="27"/>
    </location>
</feature>